<keyword evidence="2" id="KW-1185">Reference proteome</keyword>
<gene>
    <name evidence="1" type="ORF">Tco_1112341</name>
</gene>
<dbReference type="EMBL" id="BQNB010021018">
    <property type="protein sequence ID" value="GJU02003.1"/>
    <property type="molecule type" value="Genomic_DNA"/>
</dbReference>
<sequence>MESFVAEVVKGVTPFLYLVSIDSKAVVGLIKPELRIFHQLIEFVLKTKVNINVLEDILRVGESMKNLSNSVSSVLSIVNTITQIPVELSPEFATLHEEIQRFRPSECLLHFKVVMSNLAKNNYEEKGLEYDNEPSFAEIQATILNVGYTKVGSGDQNIKDDCPGKTIKISNCLSEEVVYQSAIPSGSGDHNLKEYCFGKVNEVSNCLNQEVIVETIIPTGSDDHNLKVDCHVNSNEVSNMQNYVESDNQLQSESNVYAFMLSKQVSPESLVAEFVKCIEANNSSLSKDVTELSAKQKELVDERFRSSVNDIVTFKVEISNLAKNNHENVSMFKHLSVYFSNLQKAVNDFENHLVECVPSKKERLADEQLMEVISINQALIKANISKISDTKYNEETKLISLTSKNCSFQIEFGVAAFRSICGFNYLEKGLEYDNEPSFEEIQATILNVGYRKVGKPSQPLETTLLKTGFSLTSRLLMAYISNSLGGNNGFMDQLNYMHHLIAHGLINGLKLDFGGIIFNDLAAKLNNSIRHPSPAYARFISLILEKALGDNYVISEEIDLKIPLM</sequence>
<proteinExistence type="predicted"/>
<organism evidence="1 2">
    <name type="scientific">Tanacetum coccineum</name>
    <dbReference type="NCBI Taxonomy" id="301880"/>
    <lineage>
        <taxon>Eukaryota</taxon>
        <taxon>Viridiplantae</taxon>
        <taxon>Streptophyta</taxon>
        <taxon>Embryophyta</taxon>
        <taxon>Tracheophyta</taxon>
        <taxon>Spermatophyta</taxon>
        <taxon>Magnoliopsida</taxon>
        <taxon>eudicotyledons</taxon>
        <taxon>Gunneridae</taxon>
        <taxon>Pentapetalae</taxon>
        <taxon>asterids</taxon>
        <taxon>campanulids</taxon>
        <taxon>Asterales</taxon>
        <taxon>Asteraceae</taxon>
        <taxon>Asteroideae</taxon>
        <taxon>Anthemideae</taxon>
        <taxon>Anthemidinae</taxon>
        <taxon>Tanacetum</taxon>
    </lineage>
</organism>
<accession>A0ABQ5IPA9</accession>
<reference evidence="1" key="1">
    <citation type="journal article" date="2022" name="Int. J. Mol. Sci.">
        <title>Draft Genome of Tanacetum Coccineum: Genomic Comparison of Closely Related Tanacetum-Family Plants.</title>
        <authorList>
            <person name="Yamashiro T."/>
            <person name="Shiraishi A."/>
            <person name="Nakayama K."/>
            <person name="Satake H."/>
        </authorList>
    </citation>
    <scope>NUCLEOTIDE SEQUENCE</scope>
</reference>
<dbReference type="Proteomes" id="UP001151760">
    <property type="component" value="Unassembled WGS sequence"/>
</dbReference>
<comment type="caution">
    <text evidence="1">The sequence shown here is derived from an EMBL/GenBank/DDBJ whole genome shotgun (WGS) entry which is preliminary data.</text>
</comment>
<name>A0ABQ5IPA9_9ASTR</name>
<protein>
    <submittedName>
        <fullName evidence="1">Uncharacterized protein</fullName>
    </submittedName>
</protein>
<evidence type="ECO:0000313" key="2">
    <source>
        <dbReference type="Proteomes" id="UP001151760"/>
    </source>
</evidence>
<evidence type="ECO:0000313" key="1">
    <source>
        <dbReference type="EMBL" id="GJU02003.1"/>
    </source>
</evidence>
<feature type="non-terminal residue" evidence="1">
    <location>
        <position position="565"/>
    </location>
</feature>
<reference evidence="1" key="2">
    <citation type="submission" date="2022-01" db="EMBL/GenBank/DDBJ databases">
        <authorList>
            <person name="Yamashiro T."/>
            <person name="Shiraishi A."/>
            <person name="Satake H."/>
            <person name="Nakayama K."/>
        </authorList>
    </citation>
    <scope>NUCLEOTIDE SEQUENCE</scope>
</reference>